<keyword evidence="2" id="KW-1185">Reference proteome</keyword>
<evidence type="ECO:0000313" key="1">
    <source>
        <dbReference type="EMBL" id="VDN50025.1"/>
    </source>
</evidence>
<dbReference type="AlphaFoldDB" id="A0A183F1R6"/>
<organism evidence="3">
    <name type="scientific">Gongylonema pulchrum</name>
    <dbReference type="NCBI Taxonomy" id="637853"/>
    <lineage>
        <taxon>Eukaryota</taxon>
        <taxon>Metazoa</taxon>
        <taxon>Ecdysozoa</taxon>
        <taxon>Nematoda</taxon>
        <taxon>Chromadorea</taxon>
        <taxon>Rhabditida</taxon>
        <taxon>Spirurina</taxon>
        <taxon>Spiruromorpha</taxon>
        <taxon>Spiruroidea</taxon>
        <taxon>Gongylonematidae</taxon>
        <taxon>Gongylonema</taxon>
    </lineage>
</organism>
<dbReference type="WBParaSite" id="GPUH_0002718701-mRNA-1">
    <property type="protein sequence ID" value="GPUH_0002718701-mRNA-1"/>
    <property type="gene ID" value="GPUH_0002718701"/>
</dbReference>
<reference evidence="1 2" key="2">
    <citation type="submission" date="2018-11" db="EMBL/GenBank/DDBJ databases">
        <authorList>
            <consortium name="Pathogen Informatics"/>
        </authorList>
    </citation>
    <scope>NUCLEOTIDE SEQUENCE [LARGE SCALE GENOMIC DNA]</scope>
</reference>
<proteinExistence type="predicted"/>
<reference evidence="3" key="1">
    <citation type="submission" date="2016-06" db="UniProtKB">
        <authorList>
            <consortium name="WormBaseParasite"/>
        </authorList>
    </citation>
    <scope>IDENTIFICATION</scope>
</reference>
<evidence type="ECO:0000313" key="2">
    <source>
        <dbReference type="Proteomes" id="UP000271098"/>
    </source>
</evidence>
<accession>A0A183F1R6</accession>
<dbReference type="EMBL" id="UYRT01120606">
    <property type="protein sequence ID" value="VDN50025.1"/>
    <property type="molecule type" value="Genomic_DNA"/>
</dbReference>
<sequence>MSEGSLPISNVHLYHMPPREPETLLIHAGEDEKESSAGSLLWELPCCEFDGIWENLIFNDCIKNEVC</sequence>
<dbReference type="OrthoDB" id="10042665at2759"/>
<evidence type="ECO:0000313" key="3">
    <source>
        <dbReference type="WBParaSite" id="GPUH_0002718701-mRNA-1"/>
    </source>
</evidence>
<gene>
    <name evidence="1" type="ORF">GPUH_LOCUS27156</name>
</gene>
<dbReference type="Proteomes" id="UP000271098">
    <property type="component" value="Unassembled WGS sequence"/>
</dbReference>
<name>A0A183F1R6_9BILA</name>
<protein>
    <submittedName>
        <fullName evidence="1 3">Uncharacterized protein</fullName>
    </submittedName>
</protein>